<proteinExistence type="predicted"/>
<organism evidence="2 3">
    <name type="scientific">Hirsutella minnesotensis 3608</name>
    <dbReference type="NCBI Taxonomy" id="1043627"/>
    <lineage>
        <taxon>Eukaryota</taxon>
        <taxon>Fungi</taxon>
        <taxon>Dikarya</taxon>
        <taxon>Ascomycota</taxon>
        <taxon>Pezizomycotina</taxon>
        <taxon>Sordariomycetes</taxon>
        <taxon>Hypocreomycetidae</taxon>
        <taxon>Hypocreales</taxon>
        <taxon>Ophiocordycipitaceae</taxon>
        <taxon>Hirsutella</taxon>
    </lineage>
</organism>
<feature type="region of interest" description="Disordered" evidence="1">
    <location>
        <begin position="110"/>
        <end position="176"/>
    </location>
</feature>
<dbReference type="EMBL" id="KQ030549">
    <property type="protein sequence ID" value="KJZ72281.1"/>
    <property type="molecule type" value="Genomic_DNA"/>
</dbReference>
<feature type="compositionally biased region" description="Polar residues" evidence="1">
    <location>
        <begin position="150"/>
        <end position="166"/>
    </location>
</feature>
<keyword evidence="3" id="KW-1185">Reference proteome</keyword>
<evidence type="ECO:0000313" key="2">
    <source>
        <dbReference type="EMBL" id="KJZ72281.1"/>
    </source>
</evidence>
<feature type="compositionally biased region" description="Basic and acidic residues" evidence="1">
    <location>
        <begin position="138"/>
        <end position="147"/>
    </location>
</feature>
<name>A0A0F7ZHA1_9HYPO</name>
<evidence type="ECO:0000313" key="3">
    <source>
        <dbReference type="Proteomes" id="UP000054481"/>
    </source>
</evidence>
<dbReference type="AlphaFoldDB" id="A0A0F7ZHA1"/>
<sequence>MSMIKTVSPSLPGDQDTQGRSKVEGMLQLNLLQALGIKDKEIQKSHFLQLIKVQGQVADLQRQRTADQARVTSLGKELAATYRTVADVKGHVARLTVEMACLETNIDRAAPSNLSLPPETAQAWQQGARAMGGNPPADSDKSAKAEATEPSPQETTRSAKSTQTSPEVEAKPKVGAQVTKLEADPVAASGFSLMDRLLGAGGNLEVLADEMLREHRGALVQALRTCPIGGNLRVELVIHKDEAMCD</sequence>
<evidence type="ECO:0000256" key="1">
    <source>
        <dbReference type="SAM" id="MobiDB-lite"/>
    </source>
</evidence>
<protein>
    <submittedName>
        <fullName evidence="2">Uncharacterized protein</fullName>
    </submittedName>
</protein>
<reference evidence="2 3" key="1">
    <citation type="journal article" date="2014" name="Genome Biol. Evol.">
        <title>Comparative genomics and transcriptomics analyses reveal divergent lifestyle features of nematode endoparasitic fungus Hirsutella minnesotensis.</title>
        <authorList>
            <person name="Lai Y."/>
            <person name="Liu K."/>
            <person name="Zhang X."/>
            <person name="Zhang X."/>
            <person name="Li K."/>
            <person name="Wang N."/>
            <person name="Shu C."/>
            <person name="Wu Y."/>
            <person name="Wang C."/>
            <person name="Bushley K.E."/>
            <person name="Xiang M."/>
            <person name="Liu X."/>
        </authorList>
    </citation>
    <scope>NUCLEOTIDE SEQUENCE [LARGE SCALE GENOMIC DNA]</scope>
    <source>
        <strain evidence="2 3">3608</strain>
    </source>
</reference>
<accession>A0A0F7ZHA1</accession>
<gene>
    <name evidence="2" type="ORF">HIM_08322</name>
</gene>
<dbReference type="Proteomes" id="UP000054481">
    <property type="component" value="Unassembled WGS sequence"/>
</dbReference>